<comment type="similarity">
    <text evidence="4">Belongs to the glucosamine/galactosamine-6-phosphate isomerase family. NagB subfamily.</text>
</comment>
<dbReference type="PANTHER" id="PTHR11280:SF5">
    <property type="entry name" value="GLUCOSAMINE-6-PHOSPHATE ISOMERASE"/>
    <property type="match status" value="1"/>
</dbReference>
<comment type="caution">
    <text evidence="4">Lacks conserved residue(s) required for the propagation of feature annotation.</text>
</comment>
<feature type="active site" description="Proton acceptor; for ring-opening step" evidence="4">
    <location>
        <position position="130"/>
    </location>
</feature>
<comment type="catalytic activity">
    <reaction evidence="1 4">
        <text>alpha-D-glucosamine 6-phosphate + H2O = beta-D-fructose 6-phosphate + NH4(+)</text>
        <dbReference type="Rhea" id="RHEA:12172"/>
        <dbReference type="ChEBI" id="CHEBI:15377"/>
        <dbReference type="ChEBI" id="CHEBI:28938"/>
        <dbReference type="ChEBI" id="CHEBI:57634"/>
        <dbReference type="ChEBI" id="CHEBI:75989"/>
        <dbReference type="EC" id="3.5.99.6"/>
    </reaction>
</comment>
<proteinExistence type="inferred from homology"/>
<keyword evidence="7" id="KW-1185">Reference proteome</keyword>
<gene>
    <name evidence="4 6" type="primary">nagB</name>
    <name evidence="6" type="ORF">HU830_05535</name>
</gene>
<protein>
    <recommendedName>
        <fullName evidence="4">Glucosamine-6-phosphate deaminase</fullName>
        <ecNumber evidence="4">3.5.99.6</ecNumber>
    </recommendedName>
    <alternativeName>
        <fullName evidence="4">GlcN6P deaminase</fullName>
        <shortName evidence="4">GNPDA</shortName>
    </alternativeName>
    <alternativeName>
        <fullName evidence="4">Glucosamine-6-phosphate isomerase</fullName>
    </alternativeName>
</protein>
<dbReference type="SUPFAM" id="SSF100950">
    <property type="entry name" value="NagB/RpiA/CoA transferase-like"/>
    <property type="match status" value="1"/>
</dbReference>
<dbReference type="GO" id="GO:0019262">
    <property type="term" value="P:N-acetylneuraminate catabolic process"/>
    <property type="evidence" value="ECO:0007669"/>
    <property type="project" value="UniProtKB-UniRule"/>
</dbReference>
<dbReference type="Gene3D" id="3.40.50.1360">
    <property type="match status" value="1"/>
</dbReference>
<dbReference type="GO" id="GO:0006043">
    <property type="term" value="P:glucosamine catabolic process"/>
    <property type="evidence" value="ECO:0007669"/>
    <property type="project" value="TreeGrafter"/>
</dbReference>
<comment type="pathway">
    <text evidence="4">Amino-sugar metabolism; N-acetylneuraminate degradation; D-fructose 6-phosphate from N-acetylneuraminate: step 5/5.</text>
</comment>
<evidence type="ECO:0000256" key="4">
    <source>
        <dbReference type="HAMAP-Rule" id="MF_01241"/>
    </source>
</evidence>
<reference evidence="6 7" key="1">
    <citation type="submission" date="2020-06" db="EMBL/GenBank/DDBJ databases">
        <authorList>
            <person name="Kang J."/>
        </authorList>
    </citation>
    <scope>NUCLEOTIDE SEQUENCE [LARGE SCALE GENOMIC DNA]</scope>
    <source>
        <strain evidence="6 7">DCY120</strain>
    </source>
</reference>
<dbReference type="Proteomes" id="UP000563523">
    <property type="component" value="Unassembled WGS sequence"/>
</dbReference>
<dbReference type="AlphaFoldDB" id="A0A850R125"/>
<dbReference type="PANTHER" id="PTHR11280">
    <property type="entry name" value="GLUCOSAMINE-6-PHOSPHATE ISOMERASE"/>
    <property type="match status" value="1"/>
</dbReference>
<dbReference type="GO" id="GO:0006046">
    <property type="term" value="P:N-acetylglucosamine catabolic process"/>
    <property type="evidence" value="ECO:0007669"/>
    <property type="project" value="UniProtKB-UniRule"/>
</dbReference>
<sequence>MQVIKVADKVAGSQKAFEIIATGMQANAKVLGLATGSTPETLYQKMVDSELDFSQTTSINLDEYVGLTADNDQSYHYFMNQHLFQYKPFKNSYVPNGNASDLDAEAKHYDQLIDDNPIDIQILGIGQNGHIGFNEPGTPFDCGTHRVQLTQSTIDANARFFANEDDVPREAISMGIASIMKSKHILLLAFGANKADAIAKTVNGPVSEDCPASVLQNHPNATIIVDEAAAANL</sequence>
<dbReference type="CDD" id="cd01399">
    <property type="entry name" value="GlcN6P_deaminase"/>
    <property type="match status" value="1"/>
</dbReference>
<dbReference type="InterPro" id="IPR004547">
    <property type="entry name" value="Glucosamine6P_isomerase"/>
</dbReference>
<evidence type="ECO:0000256" key="2">
    <source>
        <dbReference type="ARBA" id="ARBA00022801"/>
    </source>
</evidence>
<name>A0A850R125_9LACO</name>
<dbReference type="FunFam" id="3.40.50.1360:FF:000003">
    <property type="entry name" value="Glucosamine-6-phosphate deaminase"/>
    <property type="match status" value="1"/>
</dbReference>
<feature type="domain" description="Glucosamine/galactosamine-6-phosphate isomerase" evidence="5">
    <location>
        <begin position="27"/>
        <end position="220"/>
    </location>
</feature>
<evidence type="ECO:0000256" key="3">
    <source>
        <dbReference type="ARBA" id="ARBA00023277"/>
    </source>
</evidence>
<dbReference type="EMBL" id="JABZEC010000004">
    <property type="protein sequence ID" value="NVY96623.1"/>
    <property type="molecule type" value="Genomic_DNA"/>
</dbReference>
<evidence type="ECO:0000313" key="6">
    <source>
        <dbReference type="EMBL" id="NVY96623.1"/>
    </source>
</evidence>
<dbReference type="HAMAP" id="MF_01241">
    <property type="entry name" value="GlcN6P_deamin"/>
    <property type="match status" value="1"/>
</dbReference>
<evidence type="ECO:0000256" key="1">
    <source>
        <dbReference type="ARBA" id="ARBA00000644"/>
    </source>
</evidence>
<organism evidence="6 7">
    <name type="scientific">Bombilactobacillus apium</name>
    <dbReference type="NCBI Taxonomy" id="2675299"/>
    <lineage>
        <taxon>Bacteria</taxon>
        <taxon>Bacillati</taxon>
        <taxon>Bacillota</taxon>
        <taxon>Bacilli</taxon>
        <taxon>Lactobacillales</taxon>
        <taxon>Lactobacillaceae</taxon>
        <taxon>Bombilactobacillus</taxon>
    </lineage>
</organism>
<dbReference type="GO" id="GO:0042802">
    <property type="term" value="F:identical protein binding"/>
    <property type="evidence" value="ECO:0007669"/>
    <property type="project" value="TreeGrafter"/>
</dbReference>
<keyword evidence="2 4" id="KW-0378">Hydrolase</keyword>
<dbReference type="NCBIfam" id="TIGR00502">
    <property type="entry name" value="nagB"/>
    <property type="match status" value="1"/>
</dbReference>
<dbReference type="GO" id="GO:0005975">
    <property type="term" value="P:carbohydrate metabolic process"/>
    <property type="evidence" value="ECO:0007669"/>
    <property type="project" value="InterPro"/>
</dbReference>
<comment type="caution">
    <text evidence="6">The sequence shown here is derived from an EMBL/GenBank/DDBJ whole genome shotgun (WGS) entry which is preliminary data.</text>
</comment>
<dbReference type="RefSeq" id="WP_176942782.1">
    <property type="nucleotide sequence ID" value="NZ_JABZEC010000004.1"/>
</dbReference>
<dbReference type="PROSITE" id="PS01161">
    <property type="entry name" value="GLC_GALNAC_ISOMERASE"/>
    <property type="match status" value="1"/>
</dbReference>
<accession>A0A850R125</accession>
<dbReference type="GO" id="GO:0004342">
    <property type="term" value="F:glucosamine-6-phosphate deaminase activity"/>
    <property type="evidence" value="ECO:0007669"/>
    <property type="project" value="UniProtKB-UniRule"/>
</dbReference>
<dbReference type="InterPro" id="IPR006148">
    <property type="entry name" value="Glc/Gal-6P_isomerase"/>
</dbReference>
<dbReference type="EC" id="3.5.99.6" evidence="4"/>
<dbReference type="UniPathway" id="UPA00629">
    <property type="reaction ID" value="UER00684"/>
</dbReference>
<evidence type="ECO:0000313" key="7">
    <source>
        <dbReference type="Proteomes" id="UP000563523"/>
    </source>
</evidence>
<dbReference type="InterPro" id="IPR018321">
    <property type="entry name" value="Glucosamine6P_isomerase_CS"/>
</dbReference>
<comment type="function">
    <text evidence="4">Catalyzes the reversible isomerization-deamination of glucosamine 6-phosphate (GlcN6P) to form fructose 6-phosphate (Fru6P) and ammonium ion.</text>
</comment>
<feature type="active site" description="Proton acceptor; for enolization step" evidence="4">
    <location>
        <position position="62"/>
    </location>
</feature>
<feature type="active site" description="For ring-opening step" evidence="4">
    <location>
        <position position="128"/>
    </location>
</feature>
<dbReference type="GO" id="GO:0005737">
    <property type="term" value="C:cytoplasm"/>
    <property type="evidence" value="ECO:0007669"/>
    <property type="project" value="TreeGrafter"/>
</dbReference>
<feature type="active site" description="For ring-opening step" evidence="4">
    <location>
        <position position="135"/>
    </location>
</feature>
<keyword evidence="3 4" id="KW-0119">Carbohydrate metabolism</keyword>
<dbReference type="InterPro" id="IPR037171">
    <property type="entry name" value="NagB/RpiA_transferase-like"/>
</dbReference>
<dbReference type="Pfam" id="PF01182">
    <property type="entry name" value="Glucosamine_iso"/>
    <property type="match status" value="1"/>
</dbReference>
<evidence type="ECO:0000259" key="5">
    <source>
        <dbReference type="Pfam" id="PF01182"/>
    </source>
</evidence>